<feature type="compositionally biased region" description="Basic and acidic residues" evidence="1">
    <location>
        <begin position="325"/>
        <end position="359"/>
    </location>
</feature>
<gene>
    <name evidence="2" type="ORF">K490DRAFT_72718</name>
</gene>
<reference evidence="2" key="1">
    <citation type="journal article" date="2020" name="Stud. Mycol.">
        <title>101 Dothideomycetes genomes: a test case for predicting lifestyles and emergence of pathogens.</title>
        <authorList>
            <person name="Haridas S."/>
            <person name="Albert R."/>
            <person name="Binder M."/>
            <person name="Bloem J."/>
            <person name="Labutti K."/>
            <person name="Salamov A."/>
            <person name="Andreopoulos B."/>
            <person name="Baker S."/>
            <person name="Barry K."/>
            <person name="Bills G."/>
            <person name="Bluhm B."/>
            <person name="Cannon C."/>
            <person name="Castanera R."/>
            <person name="Culley D."/>
            <person name="Daum C."/>
            <person name="Ezra D."/>
            <person name="Gonzalez J."/>
            <person name="Henrissat B."/>
            <person name="Kuo A."/>
            <person name="Liang C."/>
            <person name="Lipzen A."/>
            <person name="Lutzoni F."/>
            <person name="Magnuson J."/>
            <person name="Mondo S."/>
            <person name="Nolan M."/>
            <person name="Ohm R."/>
            <person name="Pangilinan J."/>
            <person name="Park H.-J."/>
            <person name="Ramirez L."/>
            <person name="Alfaro M."/>
            <person name="Sun H."/>
            <person name="Tritt A."/>
            <person name="Yoshinaga Y."/>
            <person name="Zwiers L.-H."/>
            <person name="Turgeon B."/>
            <person name="Goodwin S."/>
            <person name="Spatafora J."/>
            <person name="Crous P."/>
            <person name="Grigoriev I."/>
        </authorList>
    </citation>
    <scope>NUCLEOTIDE SEQUENCE</scope>
    <source>
        <strain evidence="2">CBS 121410</strain>
    </source>
</reference>
<keyword evidence="3" id="KW-1185">Reference proteome</keyword>
<feature type="compositionally biased region" description="Basic residues" evidence="1">
    <location>
        <begin position="388"/>
        <end position="401"/>
    </location>
</feature>
<evidence type="ECO:0008006" key="4">
    <source>
        <dbReference type="Google" id="ProtNLM"/>
    </source>
</evidence>
<feature type="region of interest" description="Disordered" evidence="1">
    <location>
        <begin position="321"/>
        <end position="503"/>
    </location>
</feature>
<evidence type="ECO:0000313" key="3">
    <source>
        <dbReference type="Proteomes" id="UP000799776"/>
    </source>
</evidence>
<feature type="compositionally biased region" description="Acidic residues" evidence="1">
    <location>
        <begin position="43"/>
        <end position="74"/>
    </location>
</feature>
<evidence type="ECO:0000256" key="1">
    <source>
        <dbReference type="SAM" id="MobiDB-lite"/>
    </source>
</evidence>
<dbReference type="Proteomes" id="UP000799776">
    <property type="component" value="Unassembled WGS sequence"/>
</dbReference>
<feature type="compositionally biased region" description="Acidic residues" evidence="1">
    <location>
        <begin position="424"/>
        <end position="455"/>
    </location>
</feature>
<dbReference type="PANTHER" id="PTHR23146:SF0">
    <property type="entry name" value="RNA POLYMERASE-ASSOCIATED PROTEIN LEO1"/>
    <property type="match status" value="1"/>
</dbReference>
<dbReference type="GO" id="GO:0016593">
    <property type="term" value="C:Cdc73/Paf1 complex"/>
    <property type="evidence" value="ECO:0007669"/>
    <property type="project" value="InterPro"/>
</dbReference>
<name>A0A6A5YBR5_9PEZI</name>
<feature type="compositionally biased region" description="Low complexity" evidence="1">
    <location>
        <begin position="1"/>
        <end position="13"/>
    </location>
</feature>
<dbReference type="Pfam" id="PF04004">
    <property type="entry name" value="Leo1"/>
    <property type="match status" value="1"/>
</dbReference>
<proteinExistence type="predicted"/>
<dbReference type="InterPro" id="IPR007149">
    <property type="entry name" value="Leo1"/>
</dbReference>
<organism evidence="2 3">
    <name type="scientific">Saccharata proteae CBS 121410</name>
    <dbReference type="NCBI Taxonomy" id="1314787"/>
    <lineage>
        <taxon>Eukaryota</taxon>
        <taxon>Fungi</taxon>
        <taxon>Dikarya</taxon>
        <taxon>Ascomycota</taxon>
        <taxon>Pezizomycotina</taxon>
        <taxon>Dothideomycetes</taxon>
        <taxon>Dothideomycetes incertae sedis</taxon>
        <taxon>Botryosphaeriales</taxon>
        <taxon>Saccharataceae</taxon>
        <taxon>Saccharata</taxon>
    </lineage>
</organism>
<feature type="region of interest" description="Disordered" evidence="1">
    <location>
        <begin position="223"/>
        <end position="247"/>
    </location>
</feature>
<dbReference type="GO" id="GO:1990269">
    <property type="term" value="F:RNA polymerase II C-terminal domain phosphoserine binding"/>
    <property type="evidence" value="ECO:0007669"/>
    <property type="project" value="TreeGrafter"/>
</dbReference>
<dbReference type="EMBL" id="ML978715">
    <property type="protein sequence ID" value="KAF2089089.1"/>
    <property type="molecule type" value="Genomic_DNA"/>
</dbReference>
<dbReference type="GO" id="GO:0032968">
    <property type="term" value="P:positive regulation of transcription elongation by RNA polymerase II"/>
    <property type="evidence" value="ECO:0007669"/>
    <property type="project" value="TreeGrafter"/>
</dbReference>
<dbReference type="PANTHER" id="PTHR23146">
    <property type="entry name" value="LEO1 PROTEIN"/>
    <property type="match status" value="1"/>
</dbReference>
<sequence length="503" mass="55630">MASAAAVAANASAPPIPNDLGEDKEITGAVHSADSPPALPGTADDEDDEDVDDDLGDDLFGDDGDEEPALEEEPETTHRELDDEDLDSGDDLGRNDRVVSAQAEEVEEQEQVELAVSDLSLARHAVPDPSDNELYLTKVPDFLGIEPKAFIKEQWQPPEAEHRQKVPSANFSTYRTTQTTLRWRYSPSDPTKVQSNARILRWSDGSLTLQLGSDPMTQYEIDGKPLAPPQRNPIKPTPVSKRDVKGGPTRYNPDEDTHTFLSAPHPTQQVLRITNKFTTALTVKASASAADDALEKLQESLAKAAAMRRGGDIDGGVQIANLTEDPEKKKKEAELAEKEKERVQRAKERAEERRAEKNAEGLGRAGARNKTYNGNLGTMELEGEGGRGARRGGRGHGKPKAKRDYDDDDDDEDEDFRHKRSREDDYDEEDDFIARSDEEEDVGEDDEDEDEGMGDVEERPVRRASPKRPRPSQAKGDDDEDEDVQAGPAGKRRRMVIDDDEDE</sequence>
<accession>A0A6A5YBR5</accession>
<dbReference type="GO" id="GO:0006368">
    <property type="term" value="P:transcription elongation by RNA polymerase II"/>
    <property type="evidence" value="ECO:0007669"/>
    <property type="project" value="InterPro"/>
</dbReference>
<evidence type="ECO:0000313" key="2">
    <source>
        <dbReference type="EMBL" id="KAF2089089.1"/>
    </source>
</evidence>
<feature type="region of interest" description="Disordered" evidence="1">
    <location>
        <begin position="1"/>
        <end position="109"/>
    </location>
</feature>
<protein>
    <recommendedName>
        <fullName evidence="4">Leo1-domain-containing protein</fullName>
    </recommendedName>
</protein>
<dbReference type="OrthoDB" id="20844at2759"/>
<dbReference type="AlphaFoldDB" id="A0A6A5YBR5"/>